<gene>
    <name evidence="2" type="ORF">GCM10007425_16140</name>
</gene>
<proteinExistence type="predicted"/>
<accession>A0A917G4I4</accession>
<dbReference type="InterPro" id="IPR022742">
    <property type="entry name" value="Hydrolase_4"/>
</dbReference>
<dbReference type="AlphaFoldDB" id="A0A917G4I4"/>
<dbReference type="PANTHER" id="PTHR11614">
    <property type="entry name" value="PHOSPHOLIPASE-RELATED"/>
    <property type="match status" value="1"/>
</dbReference>
<dbReference type="InterPro" id="IPR029058">
    <property type="entry name" value="AB_hydrolase_fold"/>
</dbReference>
<keyword evidence="3" id="KW-1185">Reference proteome</keyword>
<dbReference type="GO" id="GO:0016787">
    <property type="term" value="F:hydrolase activity"/>
    <property type="evidence" value="ECO:0007669"/>
    <property type="project" value="UniProtKB-KW"/>
</dbReference>
<feature type="domain" description="Serine aminopeptidase S33" evidence="1">
    <location>
        <begin position="22"/>
        <end position="281"/>
    </location>
</feature>
<evidence type="ECO:0000259" key="1">
    <source>
        <dbReference type="Pfam" id="PF12146"/>
    </source>
</evidence>
<dbReference type="Gene3D" id="3.40.50.1820">
    <property type="entry name" value="alpha/beta hydrolase"/>
    <property type="match status" value="1"/>
</dbReference>
<dbReference type="SUPFAM" id="SSF53474">
    <property type="entry name" value="alpha/beta-Hydrolases"/>
    <property type="match status" value="1"/>
</dbReference>
<dbReference type="InterPro" id="IPR051044">
    <property type="entry name" value="MAG_DAG_Lipase"/>
</dbReference>
<protein>
    <submittedName>
        <fullName evidence="2">Alpha/beta hydrolase</fullName>
    </submittedName>
</protein>
<evidence type="ECO:0000313" key="3">
    <source>
        <dbReference type="Proteomes" id="UP000616608"/>
    </source>
</evidence>
<sequence length="298" mass="33558">MFVRMSDGHEVFVREYEPTIIKGHVHILHGMAEHSARYDEFAQFLQEAGYYVTLHDHRGHGETAERNGTYGYFAEEAGFHRVVIDAHEVIEAVRKNKELPPLQLIGHSMGSFIARRYIQQYEVANVILVGTGAMSPLHQVGTIVAKALAKQQGKAEPSPLLNELSFGGFNKKIKNPRTEYDWICCNEKAVDAYIADAQCGFIATNQFYADLTEGILTISQPREMMKIPVTLPVLLISGSEDAVGENGKGVMKVGQQMADAGVETVCVHLVEGMRHEIMNEENRMSTYRIMLRWLQRYE</sequence>
<dbReference type="EMBL" id="BMJT01000004">
    <property type="protein sequence ID" value="GGG22444.1"/>
    <property type="molecule type" value="Genomic_DNA"/>
</dbReference>
<organism evidence="2 3">
    <name type="scientific">Lysinibacillus alkalisoli</name>
    <dbReference type="NCBI Taxonomy" id="1911548"/>
    <lineage>
        <taxon>Bacteria</taxon>
        <taxon>Bacillati</taxon>
        <taxon>Bacillota</taxon>
        <taxon>Bacilli</taxon>
        <taxon>Bacillales</taxon>
        <taxon>Bacillaceae</taxon>
        <taxon>Lysinibacillus</taxon>
    </lineage>
</organism>
<dbReference type="Proteomes" id="UP000616608">
    <property type="component" value="Unassembled WGS sequence"/>
</dbReference>
<reference evidence="2" key="1">
    <citation type="journal article" date="2014" name="Int. J. Syst. Evol. Microbiol.">
        <title>Complete genome sequence of Corynebacterium casei LMG S-19264T (=DSM 44701T), isolated from a smear-ripened cheese.</title>
        <authorList>
            <consortium name="US DOE Joint Genome Institute (JGI-PGF)"/>
            <person name="Walter F."/>
            <person name="Albersmeier A."/>
            <person name="Kalinowski J."/>
            <person name="Ruckert C."/>
        </authorList>
    </citation>
    <scope>NUCLEOTIDE SEQUENCE</scope>
    <source>
        <strain evidence="2">CGMCC 1.15760</strain>
    </source>
</reference>
<dbReference type="Pfam" id="PF12146">
    <property type="entry name" value="Hydrolase_4"/>
    <property type="match status" value="1"/>
</dbReference>
<dbReference type="RefSeq" id="WP_229704188.1">
    <property type="nucleotide sequence ID" value="NZ_BMJT01000004.1"/>
</dbReference>
<reference evidence="2" key="2">
    <citation type="submission" date="2020-09" db="EMBL/GenBank/DDBJ databases">
        <authorList>
            <person name="Sun Q."/>
            <person name="Zhou Y."/>
        </authorList>
    </citation>
    <scope>NUCLEOTIDE SEQUENCE</scope>
    <source>
        <strain evidence="2">CGMCC 1.15760</strain>
    </source>
</reference>
<comment type="caution">
    <text evidence="2">The sequence shown here is derived from an EMBL/GenBank/DDBJ whole genome shotgun (WGS) entry which is preliminary data.</text>
</comment>
<name>A0A917G4I4_9BACI</name>
<keyword evidence="2" id="KW-0378">Hydrolase</keyword>
<evidence type="ECO:0000313" key="2">
    <source>
        <dbReference type="EMBL" id="GGG22444.1"/>
    </source>
</evidence>